<accession>A0A1G9IAK8</accession>
<reference evidence="2" key="1">
    <citation type="submission" date="2016-10" db="EMBL/GenBank/DDBJ databases">
        <authorList>
            <person name="Varghese N."/>
            <person name="Submissions S."/>
        </authorList>
    </citation>
    <scope>NUCLEOTIDE SEQUENCE [LARGE SCALE GENOMIC DNA]</scope>
    <source>
        <strain evidence="2">CGMCC 4.3147</strain>
    </source>
</reference>
<dbReference type="OrthoDB" id="4546059at2"/>
<evidence type="ECO:0000313" key="2">
    <source>
        <dbReference type="Proteomes" id="UP000198662"/>
    </source>
</evidence>
<dbReference type="Proteomes" id="UP000198662">
    <property type="component" value="Unassembled WGS sequence"/>
</dbReference>
<protein>
    <submittedName>
        <fullName evidence="1">Uncharacterized protein</fullName>
    </submittedName>
</protein>
<evidence type="ECO:0000313" key="1">
    <source>
        <dbReference type="EMBL" id="SDL22249.1"/>
    </source>
</evidence>
<proteinExistence type="predicted"/>
<name>A0A1G9IAK8_9ACTN</name>
<keyword evidence="2" id="KW-1185">Reference proteome</keyword>
<dbReference type="AlphaFoldDB" id="A0A1G9IAK8"/>
<dbReference type="EMBL" id="FNGF01000004">
    <property type="protein sequence ID" value="SDL22249.1"/>
    <property type="molecule type" value="Genomic_DNA"/>
</dbReference>
<gene>
    <name evidence="1" type="ORF">SAMN05216298_3128</name>
</gene>
<dbReference type="RefSeq" id="WP_143034806.1">
    <property type="nucleotide sequence ID" value="NZ_FNGF01000004.1"/>
</dbReference>
<organism evidence="1 2">
    <name type="scientific">Glycomyces sambucus</name>
    <dbReference type="NCBI Taxonomy" id="380244"/>
    <lineage>
        <taxon>Bacteria</taxon>
        <taxon>Bacillati</taxon>
        <taxon>Actinomycetota</taxon>
        <taxon>Actinomycetes</taxon>
        <taxon>Glycomycetales</taxon>
        <taxon>Glycomycetaceae</taxon>
        <taxon>Glycomyces</taxon>
    </lineage>
</organism>
<sequence>MGVWEHMWVAPAEPVRMPLDRFARLCADLLDERVTRQRWVLVTGRLDSAAPIAIGNQAADAFREQAREGLLGTTVETYREVMTFRAFGTGSREAAAALAALPADCGDVAVYFPGLDFGNPGMAEVYGDVSDPEAALYSLAEPTALRDERDNPDFMGPDGPNFDLDPVVMTEHAVRTVFATYAKNGPTRPHGPLRDVLLRHFGDGMLECCAFD</sequence>
<dbReference type="STRING" id="380244.SAMN05216298_3128"/>